<feature type="compositionally biased region" description="Polar residues" evidence="2">
    <location>
        <begin position="139"/>
        <end position="154"/>
    </location>
</feature>
<dbReference type="KEGG" id="pfy:PFICI_11169"/>
<reference evidence="4" key="1">
    <citation type="journal article" date="2015" name="BMC Genomics">
        <title>Genomic and transcriptomic analysis of the endophytic fungus Pestalotiopsis fici reveals its lifestyle and high potential for synthesis of natural products.</title>
        <authorList>
            <person name="Wang X."/>
            <person name="Zhang X."/>
            <person name="Liu L."/>
            <person name="Xiang M."/>
            <person name="Wang W."/>
            <person name="Sun X."/>
            <person name="Che Y."/>
            <person name="Guo L."/>
            <person name="Liu G."/>
            <person name="Guo L."/>
            <person name="Wang C."/>
            <person name="Yin W.B."/>
            <person name="Stadler M."/>
            <person name="Zhang X."/>
            <person name="Liu X."/>
        </authorList>
    </citation>
    <scope>NUCLEOTIDE SEQUENCE [LARGE SCALE GENOMIC DNA]</scope>
    <source>
        <strain evidence="4">W106-1 / CGMCC3.15140</strain>
    </source>
</reference>
<accession>W3WTW3</accession>
<dbReference type="AlphaFoldDB" id="W3WTW3"/>
<protein>
    <submittedName>
        <fullName evidence="3">Uncharacterized protein</fullName>
    </submittedName>
</protein>
<dbReference type="Proteomes" id="UP000030651">
    <property type="component" value="Unassembled WGS sequence"/>
</dbReference>
<dbReference type="HOGENOM" id="CLU_562722_0_0_1"/>
<gene>
    <name evidence="3" type="ORF">PFICI_11169</name>
</gene>
<dbReference type="GeneID" id="19276182"/>
<dbReference type="EMBL" id="KI912116">
    <property type="protein sequence ID" value="ETS77295.1"/>
    <property type="molecule type" value="Genomic_DNA"/>
</dbReference>
<feature type="coiled-coil region" evidence="1">
    <location>
        <begin position="254"/>
        <end position="281"/>
    </location>
</feature>
<proteinExistence type="predicted"/>
<evidence type="ECO:0000313" key="4">
    <source>
        <dbReference type="Proteomes" id="UP000030651"/>
    </source>
</evidence>
<feature type="region of interest" description="Disordered" evidence="2">
    <location>
        <begin position="127"/>
        <end position="166"/>
    </location>
</feature>
<dbReference type="RefSeq" id="XP_007837941.1">
    <property type="nucleotide sequence ID" value="XM_007839750.1"/>
</dbReference>
<dbReference type="InParanoid" id="W3WTW3"/>
<sequence>MVGTSRSSQSGSHQRLWDEEYVIQLEAWLDYCLLWGIDFKSSIISHLEAQTHRTFTLQQVHRRLTLEWNHLGHADSDSVDDLYRQGTACLAYLTDSERAVIERAVNDLGPPKTESLLKDTSSTLRSNLGSVPIDHQSSHDSTQPNVPVVATTSTAEDRLSDTSSDLSDYDERYLQEDFLKPQSIRGNSMPFEPRKVGTEVSRTSSPLFLQVQLTEPTEAQNVGFPEVKTEVSTTDRFLSTRASPTSVGNPEPEIATIEQELSKVKEKLRASESKVNTLQNQVFDMTDRLYRAQIEMEELQHRNRAAVDHRDDAGWPVILQEENTALRKHVLAMQASREDIKKFECNGLGPSDTNVEKQLSDLCSNIRDACNSFGPDEVVVDEPLRETEFDPMSFIVSNWAETASGHDLSRLLRQSSELGVYRSDVLRSLVAAGICKLVFESPVSHLSITESPILRHYRKQLLSRGKFSQLTVTLDLADKEDFRWS</sequence>
<evidence type="ECO:0000256" key="1">
    <source>
        <dbReference type="SAM" id="Coils"/>
    </source>
</evidence>
<name>W3WTW3_PESFW</name>
<organism evidence="3 4">
    <name type="scientific">Pestalotiopsis fici (strain W106-1 / CGMCC3.15140)</name>
    <dbReference type="NCBI Taxonomy" id="1229662"/>
    <lineage>
        <taxon>Eukaryota</taxon>
        <taxon>Fungi</taxon>
        <taxon>Dikarya</taxon>
        <taxon>Ascomycota</taxon>
        <taxon>Pezizomycotina</taxon>
        <taxon>Sordariomycetes</taxon>
        <taxon>Xylariomycetidae</taxon>
        <taxon>Amphisphaeriales</taxon>
        <taxon>Sporocadaceae</taxon>
        <taxon>Pestalotiopsis</taxon>
    </lineage>
</organism>
<dbReference type="eggNOG" id="ENOG502T4FH">
    <property type="taxonomic scope" value="Eukaryota"/>
</dbReference>
<evidence type="ECO:0000313" key="3">
    <source>
        <dbReference type="EMBL" id="ETS77295.1"/>
    </source>
</evidence>
<dbReference type="OMA" id="LAYLNWC"/>
<evidence type="ECO:0000256" key="2">
    <source>
        <dbReference type="SAM" id="MobiDB-lite"/>
    </source>
</evidence>
<dbReference type="OrthoDB" id="303107at2759"/>
<dbReference type="Gene3D" id="1.20.5.170">
    <property type="match status" value="1"/>
</dbReference>
<keyword evidence="1" id="KW-0175">Coiled coil</keyword>
<keyword evidence="4" id="KW-1185">Reference proteome</keyword>